<reference evidence="3 4" key="1">
    <citation type="journal article" date="2017" name="Environ. Microbiol.">
        <title>Decay of the glycolytic pathway and adaptation to intranuclear parasitism within Enterocytozoonidae microsporidia.</title>
        <authorList>
            <person name="Wiredu Boakye D."/>
            <person name="Jaroenlak P."/>
            <person name="Prachumwat A."/>
            <person name="Williams T.A."/>
            <person name="Bateman K.S."/>
            <person name="Itsathitphaisarn O."/>
            <person name="Sritunyalucksana K."/>
            <person name="Paszkiewicz K.H."/>
            <person name="Moore K.A."/>
            <person name="Stentiford G.D."/>
            <person name="Williams B.A."/>
        </authorList>
    </citation>
    <scope>NUCLEOTIDE SEQUENCE [LARGE SCALE GENOMIC DNA]</scope>
    <source>
        <strain evidence="3 4">GB1</strain>
    </source>
</reference>
<accession>A0A1Y1S8R9</accession>
<name>A0A1Y1S8R9_9MICR</name>
<feature type="coiled-coil region" evidence="1">
    <location>
        <begin position="164"/>
        <end position="191"/>
    </location>
</feature>
<sequence length="219" mass="25172">MNLILVILGALCSLIRGSANTIESLLLKEEILLERNKILIREVEVSKMNEKLPVAELKVVFNNARAAEFDLNKLTVNKLELEVMEPILNNMVNCCMMLTERNNTTKDSNFSITIIDSKLREKVTRSLKTLNMIPVFITTQDCKVACQVALLRVKYQLKQLEPKLRELNEVKKEKDRLLSQKKSELKALKKNTILLKKKVHNCTTGIKRVQTKIKQKKEV</sequence>
<evidence type="ECO:0000256" key="1">
    <source>
        <dbReference type="SAM" id="Coils"/>
    </source>
</evidence>
<dbReference type="Proteomes" id="UP000192639">
    <property type="component" value="Unassembled WGS sequence"/>
</dbReference>
<dbReference type="EMBL" id="LWDP01000007">
    <property type="protein sequence ID" value="ORD94863.1"/>
    <property type="molecule type" value="Genomic_DNA"/>
</dbReference>
<comment type="caution">
    <text evidence="3">The sequence shown here is derived from an EMBL/GenBank/DDBJ whole genome shotgun (WGS) entry which is preliminary data.</text>
</comment>
<keyword evidence="1" id="KW-0175">Coiled coil</keyword>
<evidence type="ECO:0000256" key="2">
    <source>
        <dbReference type="SAM" id="SignalP"/>
    </source>
</evidence>
<evidence type="ECO:0000313" key="3">
    <source>
        <dbReference type="EMBL" id="ORD94863.1"/>
    </source>
</evidence>
<keyword evidence="2" id="KW-0732">Signal</keyword>
<dbReference type="VEuPathDB" id="MicrosporidiaDB:ECANGB1_2082"/>
<organism evidence="3 4">
    <name type="scientific">Enterospora canceri</name>
    <dbReference type="NCBI Taxonomy" id="1081671"/>
    <lineage>
        <taxon>Eukaryota</taxon>
        <taxon>Fungi</taxon>
        <taxon>Fungi incertae sedis</taxon>
        <taxon>Microsporidia</taxon>
        <taxon>Enterocytozoonidae</taxon>
        <taxon>Enterospora</taxon>
    </lineage>
</organism>
<protein>
    <submittedName>
        <fullName evidence="3">Uncharacterized protein</fullName>
    </submittedName>
</protein>
<feature type="signal peptide" evidence="2">
    <location>
        <begin position="1"/>
        <end position="19"/>
    </location>
</feature>
<evidence type="ECO:0000313" key="4">
    <source>
        <dbReference type="Proteomes" id="UP000192639"/>
    </source>
</evidence>
<gene>
    <name evidence="3" type="ORF">ECANGB1_2082</name>
</gene>
<dbReference type="AlphaFoldDB" id="A0A1Y1S8R9"/>
<feature type="chain" id="PRO_5012530747" evidence="2">
    <location>
        <begin position="20"/>
        <end position="219"/>
    </location>
</feature>
<keyword evidence="4" id="KW-1185">Reference proteome</keyword>
<proteinExistence type="predicted"/>